<keyword evidence="3" id="KW-1185">Reference proteome</keyword>
<dbReference type="GO" id="GO:0003677">
    <property type="term" value="F:DNA binding"/>
    <property type="evidence" value="ECO:0007669"/>
    <property type="project" value="InterPro"/>
</dbReference>
<reference evidence="2 3" key="1">
    <citation type="journal article" name="Front. Microbiol.">
        <title>Sugar Metabolism of the First Thermophilic Planctomycete Thermogutta terrifontis: Comparative Genomic and Transcriptomic Approaches.</title>
        <authorList>
            <person name="Elcheninov A.G."/>
            <person name="Menzel P."/>
            <person name="Gudbergsdottir S.R."/>
            <person name="Slesarev A.I."/>
            <person name="Kadnikov V.V."/>
            <person name="Krogh A."/>
            <person name="Bonch-Osmolovskaya E.A."/>
            <person name="Peng X."/>
            <person name="Kublanov I.V."/>
        </authorList>
    </citation>
    <scope>NUCLEOTIDE SEQUENCE [LARGE SCALE GENOMIC DNA]</scope>
    <source>
        <strain evidence="2 3">R1</strain>
    </source>
</reference>
<dbReference type="Proteomes" id="UP000215086">
    <property type="component" value="Chromosome"/>
</dbReference>
<dbReference type="OrthoDB" id="283395at2"/>
<dbReference type="SMART" id="SM00530">
    <property type="entry name" value="HTH_XRE"/>
    <property type="match status" value="1"/>
</dbReference>
<evidence type="ECO:0000313" key="2">
    <source>
        <dbReference type="EMBL" id="ASV74470.1"/>
    </source>
</evidence>
<evidence type="ECO:0000313" key="3">
    <source>
        <dbReference type="Proteomes" id="UP000215086"/>
    </source>
</evidence>
<name>A0A286RET1_9BACT</name>
<dbReference type="RefSeq" id="WP_157731883.1">
    <property type="nucleotide sequence ID" value="NZ_CP018477.1"/>
</dbReference>
<proteinExistence type="predicted"/>
<dbReference type="SUPFAM" id="SSF47413">
    <property type="entry name" value="lambda repressor-like DNA-binding domains"/>
    <property type="match status" value="1"/>
</dbReference>
<dbReference type="Pfam" id="PF13560">
    <property type="entry name" value="HTH_31"/>
    <property type="match status" value="1"/>
</dbReference>
<dbReference type="PROSITE" id="PS50943">
    <property type="entry name" value="HTH_CROC1"/>
    <property type="match status" value="1"/>
</dbReference>
<evidence type="ECO:0000259" key="1">
    <source>
        <dbReference type="PROSITE" id="PS50943"/>
    </source>
</evidence>
<feature type="domain" description="HTH cro/C1-type" evidence="1">
    <location>
        <begin position="9"/>
        <end position="63"/>
    </location>
</feature>
<sequence length="176" mass="19953">MDNLLGDNLRRLMSQLGLTINEVAERTKLDKRTIRGILEGSKRPHPRTIGQLAQGLGVPVDELFIDPTRLLYRRFDRQTNPIVERVIQAHPELFQDWTTAEFEELYSRFGTGGALTEEGVIAVAKKTNRRRDLERKLAILLETNQAEVIEGIINLLYEKVRAHPPSTAGSSPSQRI</sequence>
<protein>
    <recommendedName>
        <fullName evidence="1">HTH cro/C1-type domain-containing protein</fullName>
    </recommendedName>
</protein>
<dbReference type="InterPro" id="IPR010982">
    <property type="entry name" value="Lambda_DNA-bd_dom_sf"/>
</dbReference>
<dbReference type="AlphaFoldDB" id="A0A286RET1"/>
<gene>
    <name evidence="2" type="ORF">THTE_1868</name>
</gene>
<dbReference type="Gene3D" id="1.10.260.40">
    <property type="entry name" value="lambda repressor-like DNA-binding domains"/>
    <property type="match status" value="1"/>
</dbReference>
<accession>A0A286RET1</accession>
<organism evidence="2 3">
    <name type="scientific">Thermogutta terrifontis</name>
    <dbReference type="NCBI Taxonomy" id="1331910"/>
    <lineage>
        <taxon>Bacteria</taxon>
        <taxon>Pseudomonadati</taxon>
        <taxon>Planctomycetota</taxon>
        <taxon>Planctomycetia</taxon>
        <taxon>Pirellulales</taxon>
        <taxon>Thermoguttaceae</taxon>
        <taxon>Thermogutta</taxon>
    </lineage>
</organism>
<dbReference type="KEGG" id="ttf:THTE_1868"/>
<dbReference type="CDD" id="cd00093">
    <property type="entry name" value="HTH_XRE"/>
    <property type="match status" value="1"/>
</dbReference>
<dbReference type="InterPro" id="IPR001387">
    <property type="entry name" value="Cro/C1-type_HTH"/>
</dbReference>
<dbReference type="EMBL" id="CP018477">
    <property type="protein sequence ID" value="ASV74470.1"/>
    <property type="molecule type" value="Genomic_DNA"/>
</dbReference>